<keyword evidence="3" id="KW-1133">Transmembrane helix</keyword>
<keyword evidence="3" id="KW-0472">Membrane</keyword>
<feature type="transmembrane region" description="Helical" evidence="3">
    <location>
        <begin position="216"/>
        <end position="239"/>
    </location>
</feature>
<evidence type="ECO:0000313" key="5">
    <source>
        <dbReference type="Proteomes" id="UP000649617"/>
    </source>
</evidence>
<dbReference type="EMBL" id="CAJNIZ010017702">
    <property type="protein sequence ID" value="CAE7402070.1"/>
    <property type="molecule type" value="Genomic_DNA"/>
</dbReference>
<comment type="caution">
    <text evidence="4">The sequence shown here is derived from an EMBL/GenBank/DDBJ whole genome shotgun (WGS) entry which is preliminary data.</text>
</comment>
<feature type="compositionally biased region" description="Low complexity" evidence="2">
    <location>
        <begin position="597"/>
        <end position="615"/>
    </location>
</feature>
<evidence type="ECO:0000256" key="3">
    <source>
        <dbReference type="SAM" id="Phobius"/>
    </source>
</evidence>
<evidence type="ECO:0000313" key="4">
    <source>
        <dbReference type="EMBL" id="CAE7402070.1"/>
    </source>
</evidence>
<feature type="transmembrane region" description="Helical" evidence="3">
    <location>
        <begin position="161"/>
        <end position="179"/>
    </location>
</feature>
<gene>
    <name evidence="4" type="ORF">SPIL2461_LOCUS9923</name>
</gene>
<reference evidence="4" key="1">
    <citation type="submission" date="2021-02" db="EMBL/GenBank/DDBJ databases">
        <authorList>
            <person name="Dougan E. K."/>
            <person name="Rhodes N."/>
            <person name="Thang M."/>
            <person name="Chan C."/>
        </authorList>
    </citation>
    <scope>NUCLEOTIDE SEQUENCE</scope>
</reference>
<evidence type="ECO:0000256" key="1">
    <source>
        <dbReference type="SAM" id="Coils"/>
    </source>
</evidence>
<feature type="region of interest" description="Disordered" evidence="2">
    <location>
        <begin position="597"/>
        <end position="621"/>
    </location>
</feature>
<accession>A0A812QSJ5</accession>
<name>A0A812QSJ5_SYMPI</name>
<feature type="non-terminal residue" evidence="4">
    <location>
        <position position="621"/>
    </location>
</feature>
<keyword evidence="5" id="KW-1185">Reference proteome</keyword>
<protein>
    <submittedName>
        <fullName evidence="4">Uncharacterized protein</fullName>
    </submittedName>
</protein>
<keyword evidence="1" id="KW-0175">Coiled coil</keyword>
<feature type="transmembrane region" description="Helical" evidence="3">
    <location>
        <begin position="298"/>
        <end position="326"/>
    </location>
</feature>
<feature type="coiled-coil region" evidence="1">
    <location>
        <begin position="426"/>
        <end position="453"/>
    </location>
</feature>
<dbReference type="Proteomes" id="UP000649617">
    <property type="component" value="Unassembled WGS sequence"/>
</dbReference>
<dbReference type="AlphaFoldDB" id="A0A812QSJ5"/>
<feature type="transmembrane region" description="Helical" evidence="3">
    <location>
        <begin position="346"/>
        <end position="366"/>
    </location>
</feature>
<organism evidence="4 5">
    <name type="scientific">Symbiodinium pilosum</name>
    <name type="common">Dinoflagellate</name>
    <dbReference type="NCBI Taxonomy" id="2952"/>
    <lineage>
        <taxon>Eukaryota</taxon>
        <taxon>Sar</taxon>
        <taxon>Alveolata</taxon>
        <taxon>Dinophyceae</taxon>
        <taxon>Suessiales</taxon>
        <taxon>Symbiodiniaceae</taxon>
        <taxon>Symbiodinium</taxon>
    </lineage>
</organism>
<evidence type="ECO:0000256" key="2">
    <source>
        <dbReference type="SAM" id="MobiDB-lite"/>
    </source>
</evidence>
<proteinExistence type="predicted"/>
<keyword evidence="3" id="KW-0812">Transmembrane</keyword>
<feature type="transmembrane region" description="Helical" evidence="3">
    <location>
        <begin position="186"/>
        <end position="204"/>
    </location>
</feature>
<feature type="transmembrane region" description="Helical" evidence="3">
    <location>
        <begin position="21"/>
        <end position="39"/>
    </location>
</feature>
<sequence length="621" mass="66432">ATILMEEMAGMFTDTRSTPGWLMVLSLGLAGCAFALYAYNPFAGTKGTAEQLVVDGQKEACMAAAEEPEPEAVHQGGAATQDFESLAKTLAQSVAQRIGPKLAKGQAVRGILESRLYQFPDKAKTFLMNELNSTAGAVMRAIEAEEAMILLDLDKALSANFPPLSMLLAGLISPALLNISMSALRMQNTMVVLPVLLLCGWAMWQDYGADCSIPTMTIWVKAQVLMALFLGICNGMVALKISQGKKAMDVKTERLQRRIKEAQSSGESGVGELRELFVCNSVLIQEALLLEDEVKASVWFNASGVATVLWLVTTLWTWVLVFGWTFVPGVTAFDKAAEHNANYCGAWASVLAARITAILAVLFLVVNIMTVVNWLATVLVASDAFSQSVLKKAVDIDRQSLGFPVAQLLVKALLLRGRSETLGAKLSIAEADKVALEKEKAELQSQLTSLETQIASRVAEVEAIRAQAAEAETVGARDPMGFEAGARTLEAADVEELSANWKEHGHKAVEDAQARAAAVKQQTTEELDRLVQRFMEIVQQVQDSEAYQSASSNLQSAAEQGMASASHAMSQASAAAADLQGRATSTNIQSLVEQGVASASQAAAQAGEAAEQLQQRMGATR</sequence>
<dbReference type="OrthoDB" id="432972at2759"/>